<dbReference type="AlphaFoldDB" id="A0AAD4THE4"/>
<accession>A0AAD4THE4</accession>
<evidence type="ECO:0000313" key="1">
    <source>
        <dbReference type="EMBL" id="KAI3957154.1"/>
    </source>
</evidence>
<proteinExistence type="predicted"/>
<dbReference type="Proteomes" id="UP001202328">
    <property type="component" value="Unassembled WGS sequence"/>
</dbReference>
<reference evidence="1" key="1">
    <citation type="submission" date="2022-04" db="EMBL/GenBank/DDBJ databases">
        <title>A functionally conserved STORR gene fusion in Papaver species that diverged 16.8 million years ago.</title>
        <authorList>
            <person name="Catania T."/>
        </authorList>
    </citation>
    <scope>NUCLEOTIDE SEQUENCE</scope>
    <source>
        <strain evidence="1">S-188037</strain>
    </source>
</reference>
<organism evidence="1 2">
    <name type="scientific">Papaver atlanticum</name>
    <dbReference type="NCBI Taxonomy" id="357466"/>
    <lineage>
        <taxon>Eukaryota</taxon>
        <taxon>Viridiplantae</taxon>
        <taxon>Streptophyta</taxon>
        <taxon>Embryophyta</taxon>
        <taxon>Tracheophyta</taxon>
        <taxon>Spermatophyta</taxon>
        <taxon>Magnoliopsida</taxon>
        <taxon>Ranunculales</taxon>
        <taxon>Papaveraceae</taxon>
        <taxon>Papaveroideae</taxon>
        <taxon>Papaver</taxon>
    </lineage>
</organism>
<dbReference type="EMBL" id="JAJJMB010001378">
    <property type="protein sequence ID" value="KAI3957154.1"/>
    <property type="molecule type" value="Genomic_DNA"/>
</dbReference>
<gene>
    <name evidence="1" type="ORF">MKW98_002781</name>
</gene>
<evidence type="ECO:0000313" key="2">
    <source>
        <dbReference type="Proteomes" id="UP001202328"/>
    </source>
</evidence>
<comment type="caution">
    <text evidence="1">The sequence shown here is derived from an EMBL/GenBank/DDBJ whole genome shotgun (WGS) entry which is preliminary data.</text>
</comment>
<sequence>MLGLCSARLLHLWRSRVAAEEEADNSLNSCGREVDEMLQLDMARTESWNKETEAFIFNLFSPKWLRPFTE</sequence>
<protein>
    <submittedName>
        <fullName evidence="1">Uncharacterized protein</fullName>
    </submittedName>
</protein>
<name>A0AAD4THE4_9MAGN</name>
<keyword evidence="2" id="KW-1185">Reference proteome</keyword>